<proteinExistence type="predicted"/>
<keyword evidence="2" id="KW-0808">Transferase</keyword>
<evidence type="ECO:0000259" key="1">
    <source>
        <dbReference type="Pfam" id="PF02272"/>
    </source>
</evidence>
<evidence type="ECO:0000313" key="2">
    <source>
        <dbReference type="EMBL" id="OZC34918.1"/>
    </source>
</evidence>
<dbReference type="SUPFAM" id="SSF64182">
    <property type="entry name" value="DHH phosphoesterases"/>
    <property type="match status" value="1"/>
</dbReference>
<dbReference type="Pfam" id="PF02272">
    <property type="entry name" value="DHHA1"/>
    <property type="match status" value="1"/>
</dbReference>
<dbReference type="InterPro" id="IPR038763">
    <property type="entry name" value="DHH_sf"/>
</dbReference>
<evidence type="ECO:0000313" key="3">
    <source>
        <dbReference type="Proteomes" id="UP000216984"/>
    </source>
</evidence>
<keyword evidence="3" id="KW-1185">Reference proteome</keyword>
<feature type="domain" description="DHHA1" evidence="1">
    <location>
        <begin position="227"/>
        <end position="318"/>
    </location>
</feature>
<dbReference type="AlphaFoldDB" id="A0A7Z1DRY6"/>
<sequence length="321" mass="34253">MKVYDVFNGDADGICALIQLRLAEPCDSTLITGVKRDIALARKAPAESPSRVNILDVSLDKNRDAVDGLLAAGCSVFYVDHHFPGETLPDAPGFTALIDTQPTTCTSLLVDQHLGGRFHNWAIAAAFGDNLNAVADELAAKSGLSAEQAEALKTLGVCINYNGYGATVEDLHFHPADLYRAFVQFEDPLDLIATEPAAWQKLRDGYRADMAEGLAAPVLNETATSLVVKLPDQAWARRVSGVLGNELANRNPDKACAIVTEKADGSYLVSIRAPLNNRTGADDVARQFPTGGGRKAAAGINDLPAEQLDAFVGVMSEFWAD</sequence>
<dbReference type="GO" id="GO:0016740">
    <property type="term" value="F:transferase activity"/>
    <property type="evidence" value="ECO:0007669"/>
    <property type="project" value="UniProtKB-KW"/>
</dbReference>
<protein>
    <submittedName>
        <fullName evidence="2">Acetyltransferase</fullName>
    </submittedName>
</protein>
<organism evidence="2 3">
    <name type="scientific">Marinobacter vinifirmus</name>
    <dbReference type="NCBI Taxonomy" id="355591"/>
    <lineage>
        <taxon>Bacteria</taxon>
        <taxon>Pseudomonadati</taxon>
        <taxon>Pseudomonadota</taxon>
        <taxon>Gammaproteobacteria</taxon>
        <taxon>Pseudomonadales</taxon>
        <taxon>Marinobacteraceae</taxon>
        <taxon>Marinobacter</taxon>
    </lineage>
</organism>
<dbReference type="RefSeq" id="WP_094625939.1">
    <property type="nucleotide sequence ID" value="NZ_NEFY01000020.1"/>
</dbReference>
<dbReference type="EMBL" id="NEFY01000020">
    <property type="protein sequence ID" value="OZC34918.1"/>
    <property type="molecule type" value="Genomic_DNA"/>
</dbReference>
<dbReference type="GO" id="GO:0003676">
    <property type="term" value="F:nucleic acid binding"/>
    <property type="evidence" value="ECO:0007669"/>
    <property type="project" value="InterPro"/>
</dbReference>
<name>A0A7Z1DRY6_9GAMM</name>
<gene>
    <name evidence="2" type="ORF">B9Q17_09930</name>
</gene>
<comment type="caution">
    <text evidence="2">The sequence shown here is derived from an EMBL/GenBank/DDBJ whole genome shotgun (WGS) entry which is preliminary data.</text>
</comment>
<dbReference type="Proteomes" id="UP000216984">
    <property type="component" value="Unassembled WGS sequence"/>
</dbReference>
<dbReference type="InterPro" id="IPR003156">
    <property type="entry name" value="DHHA1_dom"/>
</dbReference>
<reference evidence="2 3" key="1">
    <citation type="submission" date="2017-06" db="EMBL/GenBank/DDBJ databases">
        <title>Draft genome sequence of the halophilic bacterium Marinobacter vinifirmus FB1.</title>
        <authorList>
            <person name="Stepanov V.G."/>
            <person name="Roberts D.J."/>
            <person name="Fox G.E."/>
        </authorList>
    </citation>
    <scope>NUCLEOTIDE SEQUENCE [LARGE SCALE GENOMIC DNA]</scope>
    <source>
        <strain evidence="2 3">FB1</strain>
    </source>
</reference>
<accession>A0A7Z1DRY6</accession>